<dbReference type="Pfam" id="PF02082">
    <property type="entry name" value="Rrf2"/>
    <property type="match status" value="1"/>
</dbReference>
<dbReference type="KEGG" id="sphk:SKP52_08020"/>
<dbReference type="PROSITE" id="PS51197">
    <property type="entry name" value="HTH_RRF2_2"/>
    <property type="match status" value="1"/>
</dbReference>
<dbReference type="GO" id="GO:0005829">
    <property type="term" value="C:cytosol"/>
    <property type="evidence" value="ECO:0007669"/>
    <property type="project" value="TreeGrafter"/>
</dbReference>
<dbReference type="HOGENOM" id="CLU_107144_1_0_5"/>
<keyword evidence="2" id="KW-1185">Reference proteome</keyword>
<organism evidence="1 2">
    <name type="scientific">Sphingopyxis fribergensis</name>
    <dbReference type="NCBI Taxonomy" id="1515612"/>
    <lineage>
        <taxon>Bacteria</taxon>
        <taxon>Pseudomonadati</taxon>
        <taxon>Pseudomonadota</taxon>
        <taxon>Alphaproteobacteria</taxon>
        <taxon>Sphingomonadales</taxon>
        <taxon>Sphingomonadaceae</taxon>
        <taxon>Sphingopyxis</taxon>
    </lineage>
</organism>
<dbReference type="PANTHER" id="PTHR33221:SF13">
    <property type="entry name" value="TRANSCRIPTIONAL REGULATOR-RELATED"/>
    <property type="match status" value="1"/>
</dbReference>
<gene>
    <name evidence="1" type="ORF">SKP52_08020</name>
</gene>
<name>A0A0A7PH04_9SPHN</name>
<dbReference type="OrthoDB" id="9808360at2"/>
<dbReference type="STRING" id="1515612.SKP52_08020"/>
<dbReference type="NCBIfam" id="TIGR00738">
    <property type="entry name" value="rrf2_super"/>
    <property type="match status" value="1"/>
</dbReference>
<dbReference type="SUPFAM" id="SSF46785">
    <property type="entry name" value="Winged helix' DNA-binding domain"/>
    <property type="match status" value="1"/>
</dbReference>
<proteinExistence type="predicted"/>
<dbReference type="Proteomes" id="UP000030907">
    <property type="component" value="Chromosome"/>
</dbReference>
<dbReference type="AlphaFoldDB" id="A0A0A7PH04"/>
<dbReference type="InterPro" id="IPR030489">
    <property type="entry name" value="TR_Rrf2-type_CS"/>
</dbReference>
<dbReference type="Gene3D" id="1.10.10.10">
    <property type="entry name" value="Winged helix-like DNA-binding domain superfamily/Winged helix DNA-binding domain"/>
    <property type="match status" value="1"/>
</dbReference>
<reference evidence="1 2" key="1">
    <citation type="journal article" date="2015" name="Int. J. Syst. Evol. Microbiol.">
        <title>Description of Sphingopyxis fribergensis sp. nov. - a soil bacterium with the ability to degrade styrene and phenylacetic acid.</title>
        <authorList>
            <person name="Oelschlagel M."/>
            <person name="Ruckert C."/>
            <person name="Kalinowski J."/>
            <person name="Schmidt G."/>
            <person name="Schlomann M."/>
            <person name="Tischler D."/>
        </authorList>
    </citation>
    <scope>NUCLEOTIDE SEQUENCE [LARGE SCALE GENOMIC DNA]</scope>
    <source>
        <strain evidence="1 2">Kp5.2</strain>
    </source>
</reference>
<dbReference type="InterPro" id="IPR036388">
    <property type="entry name" value="WH-like_DNA-bd_sf"/>
</dbReference>
<dbReference type="InterPro" id="IPR036390">
    <property type="entry name" value="WH_DNA-bd_sf"/>
</dbReference>
<dbReference type="InterPro" id="IPR000944">
    <property type="entry name" value="Tscrpt_reg_Rrf2"/>
</dbReference>
<dbReference type="PANTHER" id="PTHR33221">
    <property type="entry name" value="WINGED HELIX-TURN-HELIX TRANSCRIPTIONAL REGULATOR, RRF2 FAMILY"/>
    <property type="match status" value="1"/>
</dbReference>
<dbReference type="EMBL" id="CP009122">
    <property type="protein sequence ID" value="AJA08523.1"/>
    <property type="molecule type" value="Genomic_DNA"/>
</dbReference>
<sequence length="180" mass="19416">MAHLTASVEYGIHGLLALIDADHQPRSARDIASFEGISPTFVSKIFAKLEKAGIVRAAGGVKGGYLLARRPEAISVLALVDAIEGRKPLFECQEIRGRCALFDGKPPDWASRGVCSIHAVMLKAEKAMRDALASETLADISNRLQAKAPPEFGSEAKAWFDQRLAARRKGLLAQPKALAR</sequence>
<protein>
    <submittedName>
        <fullName evidence="1">Transcriptional regulator</fullName>
    </submittedName>
</protein>
<evidence type="ECO:0000313" key="1">
    <source>
        <dbReference type="EMBL" id="AJA08523.1"/>
    </source>
</evidence>
<accession>A0A0A7PH04</accession>
<dbReference type="PROSITE" id="PS01332">
    <property type="entry name" value="HTH_RRF2_1"/>
    <property type="match status" value="1"/>
</dbReference>
<evidence type="ECO:0000313" key="2">
    <source>
        <dbReference type="Proteomes" id="UP000030907"/>
    </source>
</evidence>
<dbReference type="RefSeq" id="WP_039573637.1">
    <property type="nucleotide sequence ID" value="NZ_CP009122.1"/>
</dbReference>
<dbReference type="GO" id="GO:0003700">
    <property type="term" value="F:DNA-binding transcription factor activity"/>
    <property type="evidence" value="ECO:0007669"/>
    <property type="project" value="TreeGrafter"/>
</dbReference>